<name>A0AAW1SZI7_9CHLO</name>
<dbReference type="SMART" id="SM00448">
    <property type="entry name" value="REC"/>
    <property type="match status" value="1"/>
</dbReference>
<gene>
    <name evidence="7" type="ORF">WJX84_006447</name>
</gene>
<dbReference type="Pfam" id="PF00072">
    <property type="entry name" value="Response_reg"/>
    <property type="match status" value="1"/>
</dbReference>
<evidence type="ECO:0000256" key="2">
    <source>
        <dbReference type="ARBA" id="ARBA00022737"/>
    </source>
</evidence>
<evidence type="ECO:0000256" key="1">
    <source>
        <dbReference type="ARBA" id="ARBA00022574"/>
    </source>
</evidence>
<dbReference type="PROSITE" id="PS50082">
    <property type="entry name" value="WD_REPEATS_2"/>
    <property type="match status" value="2"/>
</dbReference>
<dbReference type="PANTHER" id="PTHR44218:SF6">
    <property type="entry name" value="PROTEIN SUPPRESSOR OF PHYA-105 1"/>
    <property type="match status" value="1"/>
</dbReference>
<dbReference type="InterPro" id="IPR019775">
    <property type="entry name" value="WD40_repeat_CS"/>
</dbReference>
<dbReference type="Gene3D" id="2.130.10.10">
    <property type="entry name" value="YVTN repeat-like/Quinoprotein amine dehydrogenase"/>
    <property type="match status" value="1"/>
</dbReference>
<dbReference type="CDD" id="cd17584">
    <property type="entry name" value="REC_typeB_ARR-like"/>
    <property type="match status" value="1"/>
</dbReference>
<reference evidence="7 8" key="1">
    <citation type="journal article" date="2024" name="Nat. Commun.">
        <title>Phylogenomics reveals the evolutionary origins of lichenization in chlorophyte algae.</title>
        <authorList>
            <person name="Puginier C."/>
            <person name="Libourel C."/>
            <person name="Otte J."/>
            <person name="Skaloud P."/>
            <person name="Haon M."/>
            <person name="Grisel S."/>
            <person name="Petersen M."/>
            <person name="Berrin J.G."/>
            <person name="Delaux P.M."/>
            <person name="Dal Grande F."/>
            <person name="Keller J."/>
        </authorList>
    </citation>
    <scope>NUCLEOTIDE SEQUENCE [LARGE SCALE GENOMIC DNA]</scope>
    <source>
        <strain evidence="7 8">SAG 2523</strain>
    </source>
</reference>
<feature type="domain" description="Response regulatory" evidence="6">
    <location>
        <begin position="23"/>
        <end position="142"/>
    </location>
</feature>
<dbReference type="SUPFAM" id="SSF50978">
    <property type="entry name" value="WD40 repeat-like"/>
    <property type="match status" value="1"/>
</dbReference>
<dbReference type="InterPro" id="IPR011009">
    <property type="entry name" value="Kinase-like_dom_sf"/>
</dbReference>
<dbReference type="PROSITE" id="PS50110">
    <property type="entry name" value="RESPONSE_REGULATORY"/>
    <property type="match status" value="1"/>
</dbReference>
<protein>
    <recommendedName>
        <fullName evidence="6">Response regulatory domain-containing protein</fullName>
    </recommendedName>
</protein>
<organism evidence="7 8">
    <name type="scientific">Apatococcus fuscideae</name>
    <dbReference type="NCBI Taxonomy" id="2026836"/>
    <lineage>
        <taxon>Eukaryota</taxon>
        <taxon>Viridiplantae</taxon>
        <taxon>Chlorophyta</taxon>
        <taxon>core chlorophytes</taxon>
        <taxon>Trebouxiophyceae</taxon>
        <taxon>Chlorellales</taxon>
        <taxon>Chlorellaceae</taxon>
        <taxon>Apatococcus</taxon>
    </lineage>
</organism>
<sequence length="939" mass="101834">MSIAQQPVSAAGPAKQLSPADVHVLLVDDEILSRTVIGNLLRKCKYQVTVTDSGVEALEVMKQKGPGGFNLVLTDVMMPDISGLDLLQHVRRNEELHSVPVVMMSANECQDMVWNCVEQGAEDYLLKPLTKKEVQHMWQHVYRRQQQHARVPRLSHEGSDSMEAGSRGDSLGVQSREAPQVHSDSMSQPTTAPAPPPTSSQQAPARGAPPASDPSAGPAPLQPMLSSRHRPSKPGDDPLARAAKKAVLEARRASHAQASSSQVPSARGAPFAPTRPASASSTDTATGQLPRDGGSISLAEYLTTRGRTLSPAISFRIFCSLLNLIQTCHSEDHPCAFLRPSTLWLTADSLLAKPGGLSSLEPQQQLEQQLYASPEELNGQPRTPRSDVFGLGLLFCVLFYGLNSITAHGQIEGARLGQVPSKVERNSPAATFLMALLQPDPLRRPKLDQVLNPKMLTIVHKAVMGGAFGKVDPPPAQPQKLKPAVHSSLTSSQQQFLRQQAQEDAVDREVLADFLQQVRHAKQLEASLIRRQMAGLDTDIKTRIAAAFPELEDLFFRPEVTAALRGRPSATAAPASPAHSSLTQPHLGSNLEAFSEHLGKFSCYGSFKVLATLNYGNLPNAANMVCSAAFDRDGEYFATAGVNRGIKVFEMAMVLDDSVPTHYPLLKIPARSKLSSLCWNGYIKSSLICADYDGVIQLWDVASASDVMQFDEHTRRVWSVDFSQTDPTCFLSGSDDNTVRLWSLRDEASVATIDAHANVCSVQFSPVNSNLIAFGCANYKSFLYDMRQMSQPLAVIAGHNRAVSYVRFMGASQLATASTDNTLKLWDIHAASSGPALTKPLSTFTGHVNEKNFVGLSVTPDGYLACGSEDNSVYAYYKALPSPVTQHRFSCGDPSASEDYCFEPLDTHQFMSSVCWSHKGHTLLAANSLGTIKLLQLAP</sequence>
<feature type="compositionally biased region" description="Low complexity" evidence="5">
    <location>
        <begin position="199"/>
        <end position="219"/>
    </location>
</feature>
<evidence type="ECO:0000313" key="7">
    <source>
        <dbReference type="EMBL" id="KAK9862493.1"/>
    </source>
</evidence>
<dbReference type="InterPro" id="IPR044630">
    <property type="entry name" value="SPA1/2/3/4"/>
</dbReference>
<dbReference type="InterPro" id="IPR036322">
    <property type="entry name" value="WD40_repeat_dom_sf"/>
</dbReference>
<proteinExistence type="predicted"/>
<evidence type="ECO:0000313" key="8">
    <source>
        <dbReference type="Proteomes" id="UP001485043"/>
    </source>
</evidence>
<feature type="repeat" description="WD" evidence="4">
    <location>
        <begin position="710"/>
        <end position="752"/>
    </location>
</feature>
<dbReference type="InterPro" id="IPR015943">
    <property type="entry name" value="WD40/YVTN_repeat-like_dom_sf"/>
</dbReference>
<comment type="caution">
    <text evidence="7">The sequence shown here is derived from an EMBL/GenBank/DDBJ whole genome shotgun (WGS) entry which is preliminary data.</text>
</comment>
<dbReference type="InterPro" id="IPR001680">
    <property type="entry name" value="WD40_rpt"/>
</dbReference>
<dbReference type="SUPFAM" id="SSF52172">
    <property type="entry name" value="CheY-like"/>
    <property type="match status" value="1"/>
</dbReference>
<evidence type="ECO:0000256" key="4">
    <source>
        <dbReference type="PROSITE-ProRule" id="PRU00221"/>
    </source>
</evidence>
<keyword evidence="3" id="KW-0597">Phosphoprotein</keyword>
<dbReference type="PROSITE" id="PS00678">
    <property type="entry name" value="WD_REPEATS_1"/>
    <property type="match status" value="1"/>
</dbReference>
<dbReference type="GO" id="GO:0000160">
    <property type="term" value="P:phosphorelay signal transduction system"/>
    <property type="evidence" value="ECO:0007669"/>
    <property type="project" value="InterPro"/>
</dbReference>
<keyword evidence="2" id="KW-0677">Repeat</keyword>
<dbReference type="PANTHER" id="PTHR44218">
    <property type="entry name" value="PROTEIN SPA1-RELATED 2"/>
    <property type="match status" value="1"/>
</dbReference>
<keyword evidence="8" id="KW-1185">Reference proteome</keyword>
<feature type="compositionally biased region" description="Polar residues" evidence="5">
    <location>
        <begin position="277"/>
        <end position="287"/>
    </location>
</feature>
<dbReference type="PRINTS" id="PR00320">
    <property type="entry name" value="GPROTEINBRPT"/>
</dbReference>
<feature type="region of interest" description="Disordered" evidence="5">
    <location>
        <begin position="145"/>
        <end position="294"/>
    </location>
</feature>
<keyword evidence="1 4" id="KW-0853">WD repeat</keyword>
<feature type="repeat" description="WD" evidence="4">
    <location>
        <begin position="796"/>
        <end position="828"/>
    </location>
</feature>
<dbReference type="CDD" id="cd00200">
    <property type="entry name" value="WD40"/>
    <property type="match status" value="1"/>
</dbReference>
<dbReference type="Pfam" id="PF00400">
    <property type="entry name" value="WD40"/>
    <property type="match status" value="3"/>
</dbReference>
<dbReference type="Gene3D" id="3.40.50.2300">
    <property type="match status" value="1"/>
</dbReference>
<dbReference type="InterPro" id="IPR020472">
    <property type="entry name" value="WD40_PAC1"/>
</dbReference>
<dbReference type="Proteomes" id="UP001485043">
    <property type="component" value="Unassembled WGS sequence"/>
</dbReference>
<dbReference type="GO" id="GO:0009640">
    <property type="term" value="P:photomorphogenesis"/>
    <property type="evidence" value="ECO:0007669"/>
    <property type="project" value="InterPro"/>
</dbReference>
<evidence type="ECO:0000256" key="5">
    <source>
        <dbReference type="SAM" id="MobiDB-lite"/>
    </source>
</evidence>
<feature type="compositionally biased region" description="Low complexity" evidence="5">
    <location>
        <begin position="255"/>
        <end position="267"/>
    </location>
</feature>
<evidence type="ECO:0000256" key="3">
    <source>
        <dbReference type="PROSITE-ProRule" id="PRU00169"/>
    </source>
</evidence>
<dbReference type="Gene3D" id="1.10.510.10">
    <property type="entry name" value="Transferase(Phosphotransferase) domain 1"/>
    <property type="match status" value="1"/>
</dbReference>
<dbReference type="InterPro" id="IPR011006">
    <property type="entry name" value="CheY-like_superfamily"/>
</dbReference>
<dbReference type="SMART" id="SM00320">
    <property type="entry name" value="WD40"/>
    <property type="match status" value="7"/>
</dbReference>
<dbReference type="InterPro" id="IPR001789">
    <property type="entry name" value="Sig_transdc_resp-reg_receiver"/>
</dbReference>
<evidence type="ECO:0000259" key="6">
    <source>
        <dbReference type="PROSITE" id="PS50110"/>
    </source>
</evidence>
<dbReference type="SUPFAM" id="SSF56112">
    <property type="entry name" value="Protein kinase-like (PK-like)"/>
    <property type="match status" value="1"/>
</dbReference>
<accession>A0AAW1SZI7</accession>
<dbReference type="PROSITE" id="PS50294">
    <property type="entry name" value="WD_REPEATS_REGION"/>
    <property type="match status" value="2"/>
</dbReference>
<dbReference type="AlphaFoldDB" id="A0AAW1SZI7"/>
<feature type="modified residue" description="4-aspartylphosphate" evidence="3">
    <location>
        <position position="75"/>
    </location>
</feature>
<dbReference type="EMBL" id="JALJOV010000599">
    <property type="protein sequence ID" value="KAK9862493.1"/>
    <property type="molecule type" value="Genomic_DNA"/>
</dbReference>